<dbReference type="KEGG" id="fpn:ABE65_006415"/>
<proteinExistence type="predicted"/>
<evidence type="ECO:0000313" key="2">
    <source>
        <dbReference type="EMBL" id="ANC76451.1"/>
    </source>
</evidence>
<sequence length="76" mass="8666">MLRKLRITFSAAVLLLALYSITTGNVDITPFTSLGLALLLLVMGFEERQKKKKWISYLCFFVFAVNLYVSVQSFLI</sequence>
<evidence type="ECO:0008006" key="4">
    <source>
        <dbReference type="Google" id="ProtNLM"/>
    </source>
</evidence>
<organism evidence="2 3">
    <name type="scientific">Fictibacillus phosphorivorans</name>
    <dbReference type="NCBI Taxonomy" id="1221500"/>
    <lineage>
        <taxon>Bacteria</taxon>
        <taxon>Bacillati</taxon>
        <taxon>Bacillota</taxon>
        <taxon>Bacilli</taxon>
        <taxon>Bacillales</taxon>
        <taxon>Fictibacillaceae</taxon>
        <taxon>Fictibacillus</taxon>
    </lineage>
</organism>
<accession>A0A160IKG7</accession>
<keyword evidence="1" id="KW-0812">Transmembrane</keyword>
<dbReference type="Proteomes" id="UP000076623">
    <property type="component" value="Chromosome"/>
</dbReference>
<protein>
    <recommendedName>
        <fullName evidence="4">DUF3953 domain-containing protein</fullName>
    </recommendedName>
</protein>
<feature type="transmembrane region" description="Helical" evidence="1">
    <location>
        <begin position="57"/>
        <end position="75"/>
    </location>
</feature>
<dbReference type="EMBL" id="CP015378">
    <property type="protein sequence ID" value="ANC76451.1"/>
    <property type="molecule type" value="Genomic_DNA"/>
</dbReference>
<evidence type="ECO:0000256" key="1">
    <source>
        <dbReference type="SAM" id="Phobius"/>
    </source>
</evidence>
<dbReference type="AlphaFoldDB" id="A0A160IKG7"/>
<dbReference type="STRING" id="1221500.ABE65_006415"/>
<name>A0A160IKG7_9BACL</name>
<dbReference type="RefSeq" id="WP_066392600.1">
    <property type="nucleotide sequence ID" value="NZ_CP015378.1"/>
</dbReference>
<dbReference type="InterPro" id="IPR025018">
    <property type="entry name" value="DUF3953"/>
</dbReference>
<evidence type="ECO:0000313" key="3">
    <source>
        <dbReference type="Proteomes" id="UP000076623"/>
    </source>
</evidence>
<keyword evidence="1" id="KW-0472">Membrane</keyword>
<reference evidence="2 3" key="1">
    <citation type="submission" date="2016-04" db="EMBL/GenBank/DDBJ databases">
        <title>Complete genome sequence of Fictibacillus phosphorivorans G25-29, a strain toxic to nematodes.</title>
        <authorList>
            <person name="Zheng Z."/>
        </authorList>
    </citation>
    <scope>NUCLEOTIDE SEQUENCE [LARGE SCALE GENOMIC DNA]</scope>
    <source>
        <strain evidence="2 3">G25-29</strain>
    </source>
</reference>
<feature type="transmembrane region" description="Helical" evidence="1">
    <location>
        <begin position="28"/>
        <end position="45"/>
    </location>
</feature>
<dbReference type="Pfam" id="PF13129">
    <property type="entry name" value="DUF3953"/>
    <property type="match status" value="1"/>
</dbReference>
<gene>
    <name evidence="2" type="ORF">ABE65_006415</name>
</gene>
<keyword evidence="3" id="KW-1185">Reference proteome</keyword>
<feature type="transmembrane region" description="Helical" evidence="1">
    <location>
        <begin position="5"/>
        <end position="22"/>
    </location>
</feature>
<keyword evidence="1" id="KW-1133">Transmembrane helix</keyword>